<evidence type="ECO:0000256" key="4">
    <source>
        <dbReference type="SAM" id="MobiDB-lite"/>
    </source>
</evidence>
<evidence type="ECO:0000313" key="5">
    <source>
        <dbReference type="EMBL" id="KAJ7951696.1"/>
    </source>
</evidence>
<feature type="compositionally biased region" description="Basic and acidic residues" evidence="4">
    <location>
        <begin position="68"/>
        <end position="89"/>
    </location>
</feature>
<evidence type="ECO:0000313" key="6">
    <source>
        <dbReference type="Proteomes" id="UP001163823"/>
    </source>
</evidence>
<feature type="compositionally biased region" description="Acidic residues" evidence="4">
    <location>
        <begin position="155"/>
        <end position="174"/>
    </location>
</feature>
<evidence type="ECO:0000256" key="3">
    <source>
        <dbReference type="ARBA" id="ARBA00023242"/>
    </source>
</evidence>
<protein>
    <submittedName>
        <fullName evidence="5">DNA-directed RNA polymerase III subunit</fullName>
    </submittedName>
</protein>
<comment type="caution">
    <text evidence="5">The sequence shown here is derived from an EMBL/GenBank/DDBJ whole genome shotgun (WGS) entry which is preliminary data.</text>
</comment>
<feature type="region of interest" description="Disordered" evidence="4">
    <location>
        <begin position="66"/>
        <end position="89"/>
    </location>
</feature>
<keyword evidence="3" id="KW-0539">Nucleus</keyword>
<organism evidence="5 6">
    <name type="scientific">Quillaja saponaria</name>
    <name type="common">Soap bark tree</name>
    <dbReference type="NCBI Taxonomy" id="32244"/>
    <lineage>
        <taxon>Eukaryota</taxon>
        <taxon>Viridiplantae</taxon>
        <taxon>Streptophyta</taxon>
        <taxon>Embryophyta</taxon>
        <taxon>Tracheophyta</taxon>
        <taxon>Spermatophyta</taxon>
        <taxon>Magnoliopsida</taxon>
        <taxon>eudicotyledons</taxon>
        <taxon>Gunneridae</taxon>
        <taxon>Pentapetalae</taxon>
        <taxon>rosids</taxon>
        <taxon>fabids</taxon>
        <taxon>Fabales</taxon>
        <taxon>Quillajaceae</taxon>
        <taxon>Quillaja</taxon>
    </lineage>
</organism>
<name>A0AAD7L518_QUISA</name>
<dbReference type="Pfam" id="PF11705">
    <property type="entry name" value="RNA_pol_3_Rpc31"/>
    <property type="match status" value="1"/>
</dbReference>
<dbReference type="GO" id="GO:0005666">
    <property type="term" value="C:RNA polymerase III complex"/>
    <property type="evidence" value="ECO:0007669"/>
    <property type="project" value="TreeGrafter"/>
</dbReference>
<keyword evidence="5" id="KW-0804">Transcription</keyword>
<reference evidence="5" key="1">
    <citation type="journal article" date="2023" name="Science">
        <title>Elucidation of the pathway for biosynthesis of saponin adjuvants from the soapbark tree.</title>
        <authorList>
            <person name="Reed J."/>
            <person name="Orme A."/>
            <person name="El-Demerdash A."/>
            <person name="Owen C."/>
            <person name="Martin L.B.B."/>
            <person name="Misra R.C."/>
            <person name="Kikuchi S."/>
            <person name="Rejzek M."/>
            <person name="Martin A.C."/>
            <person name="Harkess A."/>
            <person name="Leebens-Mack J."/>
            <person name="Louveau T."/>
            <person name="Stephenson M.J."/>
            <person name="Osbourn A."/>
        </authorList>
    </citation>
    <scope>NUCLEOTIDE SEQUENCE</scope>
    <source>
        <strain evidence="5">S10</strain>
    </source>
</reference>
<sequence>MAYRGRGRGRGRGYGGGHGFAAQEPFELFPEDVQLPDVKGVTEEQDLVRWSIKLQNYWKASPYVIEESTSKKSQREDIERYSDREKTTFTRDSLSQILVLNNFPRELIGDMKQKPTRKKFRWNPEADTKVDFLEKVVQKLQRKEDKGENEKEGEGEGEDEEEEPENEVEEDLSDDDYHQNEHFDDDEDDYNDVDDGDDEPIF</sequence>
<dbReference type="PANTHER" id="PTHR15367:SF2">
    <property type="entry name" value="DNA-DIRECTED RNA POLYMERASE III SUBUNIT"/>
    <property type="match status" value="1"/>
</dbReference>
<comment type="subcellular location">
    <subcellularLocation>
        <location evidence="1">Nucleus</location>
    </subcellularLocation>
</comment>
<keyword evidence="6" id="KW-1185">Reference proteome</keyword>
<dbReference type="KEGG" id="qsa:O6P43_027704"/>
<proteinExistence type="inferred from homology"/>
<feature type="compositionally biased region" description="Acidic residues" evidence="4">
    <location>
        <begin position="183"/>
        <end position="202"/>
    </location>
</feature>
<feature type="compositionally biased region" description="Basic and acidic residues" evidence="4">
    <location>
        <begin position="140"/>
        <end position="154"/>
    </location>
</feature>
<accession>A0AAD7L518</accession>
<dbReference type="InterPro" id="IPR024661">
    <property type="entry name" value="RNA_pol_III_Rpc31"/>
</dbReference>
<dbReference type="GO" id="GO:0006383">
    <property type="term" value="P:transcription by RNA polymerase III"/>
    <property type="evidence" value="ECO:0007669"/>
    <property type="project" value="InterPro"/>
</dbReference>
<keyword evidence="5" id="KW-0240">DNA-directed RNA polymerase</keyword>
<dbReference type="EMBL" id="JARAOO010000011">
    <property type="protein sequence ID" value="KAJ7951696.1"/>
    <property type="molecule type" value="Genomic_DNA"/>
</dbReference>
<comment type="similarity">
    <text evidence="2">Belongs to the eukaryotic RPC7 RNA polymerase subunit family.</text>
</comment>
<dbReference type="AlphaFoldDB" id="A0AAD7L518"/>
<evidence type="ECO:0000256" key="1">
    <source>
        <dbReference type="ARBA" id="ARBA00004123"/>
    </source>
</evidence>
<dbReference type="Proteomes" id="UP001163823">
    <property type="component" value="Chromosome 11"/>
</dbReference>
<gene>
    <name evidence="5" type="ORF">O6P43_027704</name>
</gene>
<feature type="region of interest" description="Disordered" evidence="4">
    <location>
        <begin position="140"/>
        <end position="202"/>
    </location>
</feature>
<evidence type="ECO:0000256" key="2">
    <source>
        <dbReference type="ARBA" id="ARBA00008352"/>
    </source>
</evidence>
<dbReference type="PANTHER" id="PTHR15367">
    <property type="entry name" value="DNA-DIRECTED RNA POLYMERASE III"/>
    <property type="match status" value="1"/>
</dbReference>